<feature type="transmembrane region" description="Helical" evidence="9">
    <location>
        <begin position="410"/>
        <end position="430"/>
    </location>
</feature>
<dbReference type="GO" id="GO:0015888">
    <property type="term" value="P:thiamine transport"/>
    <property type="evidence" value="ECO:0007669"/>
    <property type="project" value="UniProtKB-ARBA"/>
</dbReference>
<protein>
    <submittedName>
        <fullName evidence="10">K7_Thi7p</fullName>
    </submittedName>
</protein>
<dbReference type="OrthoDB" id="2018619at2759"/>
<dbReference type="FunFam" id="1.10.4160.10:FF:000005">
    <property type="entry name" value="Thiamine transporter"/>
    <property type="match status" value="1"/>
</dbReference>
<dbReference type="InterPro" id="IPR001248">
    <property type="entry name" value="Pur-cyt_permease"/>
</dbReference>
<dbReference type="InterPro" id="IPR012681">
    <property type="entry name" value="NCS1"/>
</dbReference>
<dbReference type="HOGENOM" id="CLU_021555_3_0_1"/>
<feature type="transmembrane region" description="Helical" evidence="9">
    <location>
        <begin position="499"/>
        <end position="519"/>
    </location>
</feature>
<dbReference type="NCBIfam" id="TIGR00800">
    <property type="entry name" value="ncs1"/>
    <property type="match status" value="1"/>
</dbReference>
<feature type="transmembrane region" description="Helical" evidence="9">
    <location>
        <begin position="288"/>
        <end position="311"/>
    </location>
</feature>
<evidence type="ECO:0000256" key="9">
    <source>
        <dbReference type="SAM" id="Phobius"/>
    </source>
</evidence>
<evidence type="ECO:0000256" key="8">
    <source>
        <dbReference type="SAM" id="MobiDB-lite"/>
    </source>
</evidence>
<dbReference type="InterPro" id="IPR045225">
    <property type="entry name" value="Uracil/uridine/allantoin_perm"/>
</dbReference>
<evidence type="ECO:0000256" key="5">
    <source>
        <dbReference type="ARBA" id="ARBA00022692"/>
    </source>
</evidence>
<feature type="transmembrane region" description="Helical" evidence="9">
    <location>
        <begin position="63"/>
        <end position="87"/>
    </location>
</feature>
<sequence length="613" mass="68419">MSFGNKVSSQLRRIGVSLGGKASKALRYLEIPVKDRASVSFLKNPDLQPIKAANQTWGFWSNFAYWGVMSFSVGTWMSASAALGAGLSYPETIGTFIVGDVLTIIFTLANSCPGYDWKVGFTLAQRFVFGIYGSAFGIIIRILMSIVNYGSNAWLGGLCINMILDSWSHHYLHLPNTLSSKVTMTTKELIGFIIFHVLTAFCYLMKPYHMNYILIWSCVATFFSMLGMVIYLAKQAHGVGELFTSTKSTATGSTKAWAWVYMISYWFGSVSPGSTNQSDYSRFGSSNWAIWAGTICALLIPTTLIPVFGVIGASTCDKLYGEQYWMPMDIFNHWLTTNYSAGARAGAFFCGLSFVLSQMSYTISNCGFASGMDLAGLLPKYVDIKRGALFAACVSWACLPWNFYNSSSTFLTVMSSFGVVMTPIISVMICDNFLIRKRQYSITNAFILKGEYYFTKGVNWRAIVAWVCGMTPGLPGIAWKVNNDYFHNTGIVNFFYGDSFFSFLISFFMYWGLCIFFPFKITVKHDDKDYYGAFTDEEARKKGMVPYSEISEEEIRAYTLGEGYTTGHECRPEGSDDEIPELVKTSSENTNEFEIVHHKNNEKQSSTASEKAA</sequence>
<evidence type="ECO:0000256" key="7">
    <source>
        <dbReference type="ARBA" id="ARBA00023136"/>
    </source>
</evidence>
<comment type="caution">
    <text evidence="10">The sequence shown here is derived from an EMBL/GenBank/DDBJ whole genome shotgun (WGS) entry which is preliminary data.</text>
</comment>
<feature type="transmembrane region" description="Helical" evidence="9">
    <location>
        <begin position="127"/>
        <end position="147"/>
    </location>
</feature>
<feature type="compositionally biased region" description="Polar residues" evidence="8">
    <location>
        <begin position="603"/>
        <end position="613"/>
    </location>
</feature>
<dbReference type="Proteomes" id="UP000001608">
    <property type="component" value="Chromosome 12"/>
</dbReference>
<dbReference type="Pfam" id="PF02133">
    <property type="entry name" value="Transp_cyt_pur"/>
    <property type="match status" value="1"/>
</dbReference>
<gene>
    <name evidence="10" type="primary">K7_THI7</name>
    <name evidence="10" type="ORF">SYK7_048131</name>
</gene>
<feature type="transmembrane region" description="Helical" evidence="9">
    <location>
        <begin position="189"/>
        <end position="205"/>
    </location>
</feature>
<feature type="transmembrane region" description="Helical" evidence="9">
    <location>
        <begin position="387"/>
        <end position="404"/>
    </location>
</feature>
<evidence type="ECO:0000256" key="1">
    <source>
        <dbReference type="ARBA" id="ARBA00004141"/>
    </source>
</evidence>
<reference evidence="10 11" key="1">
    <citation type="journal article" date="2011" name="DNA Res.">
        <title>Whole-genome sequencing of sake yeast Saccharomyces cerevisiae Kyokai no. 7.</title>
        <authorList>
            <person name="Akao T."/>
            <person name="Yashiro I."/>
            <person name="Hosoyama A."/>
            <person name="Kitagaki H."/>
            <person name="Horikawa H."/>
            <person name="Watanabe D."/>
            <person name="Akada R."/>
            <person name="Ando Y."/>
            <person name="Harashima S."/>
            <person name="Inoue T."/>
            <person name="Inoue Y."/>
            <person name="Kajiwara S."/>
            <person name="Kitamoto K."/>
            <person name="Kitamoto N."/>
            <person name="Kobayashi O."/>
            <person name="Kuhara S."/>
            <person name="Masubuchi T."/>
            <person name="Mizoguchi H."/>
            <person name="Nakao Y."/>
            <person name="Nakazato A."/>
            <person name="Namise M."/>
            <person name="Oba T."/>
            <person name="Ogata T."/>
            <person name="Ohta A."/>
            <person name="Sato M."/>
            <person name="Shibasaki S."/>
            <person name="Takatsume Y."/>
            <person name="Tanimoto S."/>
            <person name="Tsuboi H."/>
            <person name="Nishimura A."/>
            <person name="Yoda K."/>
            <person name="Ishikawa T."/>
            <person name="Iwashita K."/>
            <person name="Fujita N."/>
            <person name="Shimoi H."/>
        </authorList>
    </citation>
    <scope>NUCLEOTIDE SEQUENCE [LARGE SCALE GENOMIC DNA]</scope>
    <source>
        <strain evidence="11">Kyokai no. 7 / NBRC 101557</strain>
    </source>
</reference>
<keyword evidence="5 9" id="KW-0812">Transmembrane</keyword>
<dbReference type="GO" id="GO:0015205">
    <property type="term" value="F:nucleobase transmembrane transporter activity"/>
    <property type="evidence" value="ECO:0007669"/>
    <property type="project" value="TreeGrafter"/>
</dbReference>
<dbReference type="Gene3D" id="1.10.4160.10">
    <property type="entry name" value="Hydantoin permease"/>
    <property type="match status" value="1"/>
</dbReference>
<feature type="region of interest" description="Disordered" evidence="8">
    <location>
        <begin position="589"/>
        <end position="613"/>
    </location>
</feature>
<evidence type="ECO:0000256" key="2">
    <source>
        <dbReference type="ARBA" id="ARBA00008974"/>
    </source>
</evidence>
<keyword evidence="3" id="KW-0813">Transport</keyword>
<keyword evidence="4" id="KW-0597">Phosphoprotein</keyword>
<comment type="subcellular location">
    <subcellularLocation>
        <location evidence="1">Membrane</location>
        <topology evidence="1">Multi-pass membrane protein</topology>
    </subcellularLocation>
</comment>
<comment type="similarity">
    <text evidence="2">Belongs to the purine-cytosine permease (2.A.39) family.</text>
</comment>
<dbReference type="EMBL" id="DG000048">
    <property type="protein sequence ID" value="GAA25106.1"/>
    <property type="molecule type" value="Genomic_DNA"/>
</dbReference>
<dbReference type="PANTHER" id="PTHR30618">
    <property type="entry name" value="NCS1 FAMILY PURINE/PYRIMIDINE TRANSPORTER"/>
    <property type="match status" value="1"/>
</dbReference>
<feature type="transmembrane region" description="Helical" evidence="9">
    <location>
        <begin position="458"/>
        <end position="479"/>
    </location>
</feature>
<feature type="transmembrane region" description="Helical" evidence="9">
    <location>
        <begin position="212"/>
        <end position="233"/>
    </location>
</feature>
<dbReference type="CDD" id="cd11482">
    <property type="entry name" value="SLC-NCS1sbd_NRT1-like"/>
    <property type="match status" value="1"/>
</dbReference>
<proteinExistence type="inferred from homology"/>
<dbReference type="AlphaFoldDB" id="G2WJ63"/>
<dbReference type="PANTHER" id="PTHR30618:SF15">
    <property type="entry name" value="NICOTINAMIDE RIBOSIDE TRANSPORTER 1-RELATED"/>
    <property type="match status" value="1"/>
</dbReference>
<feature type="transmembrane region" description="Helical" evidence="9">
    <location>
        <begin position="93"/>
        <end position="115"/>
    </location>
</feature>
<evidence type="ECO:0000313" key="10">
    <source>
        <dbReference type="EMBL" id="GAA25106.1"/>
    </source>
</evidence>
<evidence type="ECO:0000256" key="4">
    <source>
        <dbReference type="ARBA" id="ARBA00022553"/>
    </source>
</evidence>
<accession>G2WJ63</accession>
<dbReference type="GO" id="GO:0005886">
    <property type="term" value="C:plasma membrane"/>
    <property type="evidence" value="ECO:0007669"/>
    <property type="project" value="TreeGrafter"/>
</dbReference>
<evidence type="ECO:0000256" key="3">
    <source>
        <dbReference type="ARBA" id="ARBA00022448"/>
    </source>
</evidence>
<name>G2WJ63_YEASK</name>
<evidence type="ECO:0000313" key="11">
    <source>
        <dbReference type="Proteomes" id="UP000001608"/>
    </source>
</evidence>
<evidence type="ECO:0000256" key="6">
    <source>
        <dbReference type="ARBA" id="ARBA00022989"/>
    </source>
</evidence>
<organism evidence="10 11">
    <name type="scientific">Saccharomyces cerevisiae (strain Kyokai no. 7 / NBRC 101557)</name>
    <name type="common">Baker's yeast</name>
    <dbReference type="NCBI Taxonomy" id="721032"/>
    <lineage>
        <taxon>Eukaryota</taxon>
        <taxon>Fungi</taxon>
        <taxon>Dikarya</taxon>
        <taxon>Ascomycota</taxon>
        <taxon>Saccharomycotina</taxon>
        <taxon>Saccharomycetes</taxon>
        <taxon>Saccharomycetales</taxon>
        <taxon>Saccharomycetaceae</taxon>
        <taxon>Saccharomyces</taxon>
    </lineage>
</organism>
<dbReference type="GO" id="GO:1903089">
    <property type="term" value="F:5-amino-1-ribofuranosylimidazole-4-carboxamide transmembrane transporter activity"/>
    <property type="evidence" value="ECO:0007669"/>
    <property type="project" value="UniProtKB-ARBA"/>
</dbReference>
<keyword evidence="6 9" id="KW-1133">Transmembrane helix</keyword>
<keyword evidence="7 9" id="KW-0472">Membrane</keyword>